<evidence type="ECO:0000313" key="3">
    <source>
        <dbReference type="Proteomes" id="UP001202248"/>
    </source>
</evidence>
<keyword evidence="1" id="KW-0732">Signal</keyword>
<feature type="chain" id="PRO_5046704754" description="Outer membrane protein beta-barrel domain-containing protein" evidence="1">
    <location>
        <begin position="20"/>
        <end position="181"/>
    </location>
</feature>
<organism evidence="2 3">
    <name type="scientific">Niabella ginsengisoli</name>
    <dbReference type="NCBI Taxonomy" id="522298"/>
    <lineage>
        <taxon>Bacteria</taxon>
        <taxon>Pseudomonadati</taxon>
        <taxon>Bacteroidota</taxon>
        <taxon>Chitinophagia</taxon>
        <taxon>Chitinophagales</taxon>
        <taxon>Chitinophagaceae</taxon>
        <taxon>Niabella</taxon>
    </lineage>
</organism>
<dbReference type="RefSeq" id="WP_240827004.1">
    <property type="nucleotide sequence ID" value="NZ_JAKWBL010000001.1"/>
</dbReference>
<accession>A0ABS9SGY9</accession>
<comment type="caution">
    <text evidence="2">The sequence shown here is derived from an EMBL/GenBank/DDBJ whole genome shotgun (WGS) entry which is preliminary data.</text>
</comment>
<reference evidence="2 3" key="1">
    <citation type="submission" date="2022-02" db="EMBL/GenBank/DDBJ databases">
        <authorList>
            <person name="Min J."/>
        </authorList>
    </citation>
    <scope>NUCLEOTIDE SEQUENCE [LARGE SCALE GENOMIC DNA]</scope>
    <source>
        <strain evidence="2 3">GR10-1</strain>
    </source>
</reference>
<evidence type="ECO:0000313" key="2">
    <source>
        <dbReference type="EMBL" id="MCH5597629.1"/>
    </source>
</evidence>
<keyword evidence="3" id="KW-1185">Reference proteome</keyword>
<sequence length="181" mass="19866">MRKLFYLACLCSLSFYSNAQNQIFDPKAEKFNIGFGIGHEYGGIIGGNLIFYPQKNIGLFAGGGYAFAGFGYNVGIKGRFFLKDGASVTPFVLGMYGYNAAVKVLGSSEYDKLFYGPSFGAGIDWQVGASKKNYLSFALIVPTKISDAQAYQDELDQNGIADFDRELLPVGFSIGYRIRIR</sequence>
<dbReference type="EMBL" id="JAKWBL010000001">
    <property type="protein sequence ID" value="MCH5597629.1"/>
    <property type="molecule type" value="Genomic_DNA"/>
</dbReference>
<evidence type="ECO:0008006" key="4">
    <source>
        <dbReference type="Google" id="ProtNLM"/>
    </source>
</evidence>
<protein>
    <recommendedName>
        <fullName evidence="4">Outer membrane protein beta-barrel domain-containing protein</fullName>
    </recommendedName>
</protein>
<gene>
    <name evidence="2" type="ORF">MKP09_06760</name>
</gene>
<feature type="signal peptide" evidence="1">
    <location>
        <begin position="1"/>
        <end position="19"/>
    </location>
</feature>
<dbReference type="Proteomes" id="UP001202248">
    <property type="component" value="Unassembled WGS sequence"/>
</dbReference>
<proteinExistence type="predicted"/>
<evidence type="ECO:0000256" key="1">
    <source>
        <dbReference type="SAM" id="SignalP"/>
    </source>
</evidence>
<name>A0ABS9SGY9_9BACT</name>